<organism evidence="2 3">
    <name type="scientific">Colletotrichum kahawae</name>
    <name type="common">Coffee berry disease fungus</name>
    <dbReference type="NCBI Taxonomy" id="34407"/>
    <lineage>
        <taxon>Eukaryota</taxon>
        <taxon>Fungi</taxon>
        <taxon>Dikarya</taxon>
        <taxon>Ascomycota</taxon>
        <taxon>Pezizomycotina</taxon>
        <taxon>Sordariomycetes</taxon>
        <taxon>Hypocreomycetidae</taxon>
        <taxon>Glomerellales</taxon>
        <taxon>Glomerellaceae</taxon>
        <taxon>Colletotrichum</taxon>
        <taxon>Colletotrichum gloeosporioides species complex</taxon>
    </lineage>
</organism>
<comment type="caution">
    <text evidence="2">The sequence shown here is derived from an EMBL/GenBank/DDBJ whole genome shotgun (WGS) entry which is preliminary data.</text>
</comment>
<gene>
    <name evidence="2" type="ORF">CKAH01_01248</name>
</gene>
<protein>
    <submittedName>
        <fullName evidence="2">Uncharacterized protein</fullName>
    </submittedName>
</protein>
<keyword evidence="3" id="KW-1185">Reference proteome</keyword>
<sequence>MEPGSIATGEESGIPNRHPGHQNPGLVRETEKKGPSKGRPPLCLYDVDAIFRSILPSQSMAVGAKKITSQRHQSVALESCELDYRMLYHDQINTRTGGMGPLRMMRQPGNA</sequence>
<evidence type="ECO:0000313" key="3">
    <source>
        <dbReference type="Proteomes" id="UP001281614"/>
    </source>
</evidence>
<reference evidence="2" key="1">
    <citation type="submission" date="2023-02" db="EMBL/GenBank/DDBJ databases">
        <title>Colletotrichum kahawae CIFC_Que2 genome sequencing and assembly.</title>
        <authorList>
            <person name="Baroncelli R."/>
        </authorList>
    </citation>
    <scope>NUCLEOTIDE SEQUENCE</scope>
    <source>
        <strain evidence="2">CIFC_Que2</strain>
    </source>
</reference>
<feature type="region of interest" description="Disordered" evidence="1">
    <location>
        <begin position="1"/>
        <end position="40"/>
    </location>
</feature>
<name>A0AAD9YA63_COLKA</name>
<dbReference type="Proteomes" id="UP001281614">
    <property type="component" value="Unassembled WGS sequence"/>
</dbReference>
<evidence type="ECO:0000313" key="2">
    <source>
        <dbReference type="EMBL" id="KAK2755356.1"/>
    </source>
</evidence>
<accession>A0AAD9YA63</accession>
<evidence type="ECO:0000256" key="1">
    <source>
        <dbReference type="SAM" id="MobiDB-lite"/>
    </source>
</evidence>
<dbReference type="AlphaFoldDB" id="A0AAD9YA63"/>
<proteinExistence type="predicted"/>
<dbReference type="EMBL" id="VYYT01000222">
    <property type="protein sequence ID" value="KAK2755356.1"/>
    <property type="molecule type" value="Genomic_DNA"/>
</dbReference>